<evidence type="ECO:0000256" key="2">
    <source>
        <dbReference type="ARBA" id="ARBA00010610"/>
    </source>
</evidence>
<dbReference type="OrthoDB" id="5297879at2"/>
<dbReference type="GO" id="GO:0000976">
    <property type="term" value="F:transcription cis-regulatory region binding"/>
    <property type="evidence" value="ECO:0007669"/>
    <property type="project" value="TreeGrafter"/>
</dbReference>
<keyword evidence="3" id="KW-0963">Cytoplasm</keyword>
<evidence type="ECO:0000259" key="6">
    <source>
        <dbReference type="SMART" id="SM00528"/>
    </source>
</evidence>
<dbReference type="InterPro" id="IPR027444">
    <property type="entry name" value="H-NS_C_dom"/>
</dbReference>
<comment type="subcellular location">
    <subcellularLocation>
        <location evidence="1">Cytoplasm</location>
        <location evidence="1">Nucleoid</location>
    </subcellularLocation>
</comment>
<dbReference type="InterPro" id="IPR037150">
    <property type="entry name" value="H-NS_C_dom_sf"/>
</dbReference>
<dbReference type="GO" id="GO:0001217">
    <property type="term" value="F:DNA-binding transcription repressor activity"/>
    <property type="evidence" value="ECO:0007669"/>
    <property type="project" value="TreeGrafter"/>
</dbReference>
<dbReference type="SMART" id="SM00528">
    <property type="entry name" value="HNS"/>
    <property type="match status" value="1"/>
</dbReference>
<dbReference type="PANTHER" id="PTHR38097">
    <property type="match status" value="1"/>
</dbReference>
<sequence length="109" mass="12160">MTKDFDLDGMDLQELKALQKAVTRAIDGFEDRKRAEALKAAQLAAKDHGFDLNQLMAETNGPKTRPALPPKYRHPENPSLTWSGRGRKPRWIAEALESGQSLDDFLIAA</sequence>
<evidence type="ECO:0000313" key="7">
    <source>
        <dbReference type="EMBL" id="TRD17296.1"/>
    </source>
</evidence>
<name>A0A547PT20_9RHOB</name>
<dbReference type="Pfam" id="PF00816">
    <property type="entry name" value="Histone_HNS"/>
    <property type="match status" value="1"/>
</dbReference>
<comment type="similarity">
    <text evidence="2">Belongs to the histone-like protein H-NS family.</text>
</comment>
<dbReference type="GO" id="GO:0003681">
    <property type="term" value="F:bent DNA binding"/>
    <property type="evidence" value="ECO:0007669"/>
    <property type="project" value="TreeGrafter"/>
</dbReference>
<comment type="caution">
    <text evidence="7">The sequence shown here is derived from an EMBL/GenBank/DDBJ whole genome shotgun (WGS) entry which is preliminary data.</text>
</comment>
<dbReference type="GO" id="GO:0032993">
    <property type="term" value="C:protein-DNA complex"/>
    <property type="evidence" value="ECO:0007669"/>
    <property type="project" value="TreeGrafter"/>
</dbReference>
<feature type="region of interest" description="Disordered" evidence="5">
    <location>
        <begin position="57"/>
        <end position="85"/>
    </location>
</feature>
<dbReference type="GO" id="GO:0009295">
    <property type="term" value="C:nucleoid"/>
    <property type="evidence" value="ECO:0007669"/>
    <property type="project" value="UniProtKB-SubCell"/>
</dbReference>
<gene>
    <name evidence="7" type="ORF">FEV53_13260</name>
</gene>
<evidence type="ECO:0000256" key="5">
    <source>
        <dbReference type="SAM" id="MobiDB-lite"/>
    </source>
</evidence>
<evidence type="ECO:0000256" key="4">
    <source>
        <dbReference type="ARBA" id="ARBA00023125"/>
    </source>
</evidence>
<evidence type="ECO:0000256" key="3">
    <source>
        <dbReference type="ARBA" id="ARBA00022490"/>
    </source>
</evidence>
<dbReference type="SUPFAM" id="SSF81273">
    <property type="entry name" value="H-NS histone-like proteins"/>
    <property type="match status" value="1"/>
</dbReference>
<evidence type="ECO:0000256" key="1">
    <source>
        <dbReference type="ARBA" id="ARBA00004453"/>
    </source>
</evidence>
<keyword evidence="4" id="KW-0238">DNA-binding</keyword>
<dbReference type="AlphaFoldDB" id="A0A547PT20"/>
<keyword evidence="8" id="KW-1185">Reference proteome</keyword>
<dbReference type="PANTHER" id="PTHR38097:SF2">
    <property type="entry name" value="DNA-BINDING PROTEIN STPA"/>
    <property type="match status" value="1"/>
</dbReference>
<organism evidence="7 8">
    <name type="scientific">Palleronia caenipelagi</name>
    <dbReference type="NCBI Taxonomy" id="2489174"/>
    <lineage>
        <taxon>Bacteria</taxon>
        <taxon>Pseudomonadati</taxon>
        <taxon>Pseudomonadota</taxon>
        <taxon>Alphaproteobacteria</taxon>
        <taxon>Rhodobacterales</taxon>
        <taxon>Roseobacteraceae</taxon>
        <taxon>Palleronia</taxon>
    </lineage>
</organism>
<reference evidence="7 8" key="1">
    <citation type="submission" date="2019-06" db="EMBL/GenBank/DDBJ databases">
        <title>Paenimaribius caenipelagi gen. nov., sp. nov., isolated from a tidal flat.</title>
        <authorList>
            <person name="Yoon J.-H."/>
        </authorList>
    </citation>
    <scope>NUCLEOTIDE SEQUENCE [LARGE SCALE GENOMIC DNA]</scope>
    <source>
        <strain evidence="7 8">JBTF-M29</strain>
    </source>
</reference>
<dbReference type="GO" id="GO:0003680">
    <property type="term" value="F:minor groove of adenine-thymine-rich DNA binding"/>
    <property type="evidence" value="ECO:0007669"/>
    <property type="project" value="TreeGrafter"/>
</dbReference>
<dbReference type="Gene3D" id="4.10.430.10">
    <property type="entry name" value="Histone-like protein H-NS, C-terminal domain"/>
    <property type="match status" value="1"/>
</dbReference>
<evidence type="ECO:0000313" key="8">
    <source>
        <dbReference type="Proteomes" id="UP000318590"/>
    </source>
</evidence>
<proteinExistence type="inferred from homology"/>
<dbReference type="EMBL" id="VFSV01000025">
    <property type="protein sequence ID" value="TRD17296.1"/>
    <property type="molecule type" value="Genomic_DNA"/>
</dbReference>
<dbReference type="RefSeq" id="WP_142835305.1">
    <property type="nucleotide sequence ID" value="NZ_VFSV01000025.1"/>
</dbReference>
<accession>A0A547PT20</accession>
<protein>
    <submittedName>
        <fullName evidence="7">H-NS histone family protein</fullName>
    </submittedName>
</protein>
<feature type="domain" description="DNA-binding protein H-NS-like C-terminal" evidence="6">
    <location>
        <begin position="62"/>
        <end position="107"/>
    </location>
</feature>
<dbReference type="Proteomes" id="UP000318590">
    <property type="component" value="Unassembled WGS sequence"/>
</dbReference>
<dbReference type="GO" id="GO:0005829">
    <property type="term" value="C:cytosol"/>
    <property type="evidence" value="ECO:0007669"/>
    <property type="project" value="TreeGrafter"/>
</dbReference>